<dbReference type="InterPro" id="IPR043519">
    <property type="entry name" value="NT_sf"/>
</dbReference>
<dbReference type="STRING" id="195883.A0A482WS89"/>
<keyword evidence="4" id="KW-1185">Reference proteome</keyword>
<feature type="region of interest" description="Disordered" evidence="1">
    <location>
        <begin position="375"/>
        <end position="400"/>
    </location>
</feature>
<dbReference type="PANTHER" id="PTHR45762:SF3">
    <property type="entry name" value="ZINC-FINGER PROTEIN AT 72D, ISOFORM B"/>
    <property type="match status" value="1"/>
</dbReference>
<dbReference type="InParanoid" id="A0A482WS89"/>
<feature type="domain" description="DZF" evidence="2">
    <location>
        <begin position="733"/>
        <end position="1136"/>
    </location>
</feature>
<dbReference type="InterPro" id="IPR036236">
    <property type="entry name" value="Znf_C2H2_sf"/>
</dbReference>
<feature type="region of interest" description="Disordered" evidence="1">
    <location>
        <begin position="1119"/>
        <end position="1142"/>
    </location>
</feature>
<name>A0A482WS89_LAOST</name>
<organism evidence="3 4">
    <name type="scientific">Laodelphax striatellus</name>
    <name type="common">Small brown planthopper</name>
    <name type="synonym">Delphax striatella</name>
    <dbReference type="NCBI Taxonomy" id="195883"/>
    <lineage>
        <taxon>Eukaryota</taxon>
        <taxon>Metazoa</taxon>
        <taxon>Ecdysozoa</taxon>
        <taxon>Arthropoda</taxon>
        <taxon>Hexapoda</taxon>
        <taxon>Insecta</taxon>
        <taxon>Pterygota</taxon>
        <taxon>Neoptera</taxon>
        <taxon>Paraneoptera</taxon>
        <taxon>Hemiptera</taxon>
        <taxon>Auchenorrhyncha</taxon>
        <taxon>Fulgoroidea</taxon>
        <taxon>Delphacidae</taxon>
        <taxon>Criomorphinae</taxon>
        <taxon>Laodelphax</taxon>
    </lineage>
</organism>
<dbReference type="AlphaFoldDB" id="A0A482WS89"/>
<feature type="region of interest" description="Disordered" evidence="1">
    <location>
        <begin position="487"/>
        <end position="532"/>
    </location>
</feature>
<dbReference type="FunCoup" id="A0A482WS89">
    <property type="interactions" value="1602"/>
</dbReference>
<dbReference type="Proteomes" id="UP000291343">
    <property type="component" value="Unassembled WGS sequence"/>
</dbReference>
<feature type="compositionally biased region" description="Low complexity" evidence="1">
    <location>
        <begin position="941"/>
        <end position="955"/>
    </location>
</feature>
<feature type="region of interest" description="Disordered" evidence="1">
    <location>
        <begin position="672"/>
        <end position="714"/>
    </location>
</feature>
<dbReference type="GO" id="GO:0003725">
    <property type="term" value="F:double-stranded RNA binding"/>
    <property type="evidence" value="ECO:0007669"/>
    <property type="project" value="TreeGrafter"/>
</dbReference>
<dbReference type="FunFam" id="3.30.160.60:FF:002080">
    <property type="entry name" value="Zinc finger RNA-binding protein"/>
    <property type="match status" value="1"/>
</dbReference>
<feature type="compositionally biased region" description="Pro residues" evidence="1">
    <location>
        <begin position="678"/>
        <end position="705"/>
    </location>
</feature>
<feature type="region of interest" description="Disordered" evidence="1">
    <location>
        <begin position="787"/>
        <end position="807"/>
    </location>
</feature>
<evidence type="ECO:0000256" key="1">
    <source>
        <dbReference type="SAM" id="MobiDB-lite"/>
    </source>
</evidence>
<dbReference type="SMR" id="A0A482WS89"/>
<sequence>MAANNYFGFTHSGAQYAPTGAAPYQTTQPGYAAMAPSAAAAASYPQRAAPTAAYETAYPAAAATHTQPGPYAVQAGSTAPSAAYDYAGYAVARTAQPTYDTTKTYYQQQTPTAASYTSADYSGAGASNAGSPSVQYSTGGGGGYQGAARGAAKAGAYSGAVSTTLTQQQSNGATQYAATPAYQQQQTQQPKLMASTLHRNLSSVAEYTQPTQQRSVQQFAPKQQQQLKKSFGGGSGAVTTVTLPQTSVAAVTSYQPTSGGGGSYGQTTYSSGPVSAAAAAKPKAGSAIVLSKPASATYTNYDAALYSAASMYVAQQASGGGGGGMKGGGGYKKMGGGNMSKPVRQKLPPKPQQLHYCDVCKISCAGPQTYKEHLEGQKHKKKEASMKAGGGSGAGAGGGGTMSARGANALRCELCDVTCTGSDAYAAHIRGAKHQKVVKLHTKLGKPIPAVDPKAGAAVAAAVKTETTVVANKINFVASGNLGTVKVEPSSASSGSGATAATGRTATSGGSSSQPAAAPAAAADKEDATAAAVKTEDVEMAATAASDNITPVGHEYIEEICNDEGKPISFNCKLCECKFNDPNAKLMHMKGRRHRLQFKKKVNPDLVVDVKTSLRQRRLHEEKQRKQAMRDDFFRRREEERMMEVEERMYWEERRRYEEEMEYYEWYNSRRHHGGGPRGPPPPPPLPPPPPPHFGPGMPPGPPGPKGFFAGGGMGGPLLHGVGGVGGLPAPLRRLETQTNDDRHVIARHAAIYPKETELQAVQKIVSHVEKALKLVSDHLTDSNKAATAAASGGGNKGGKGAAAPPPLAARNVKKEGESRAGNLFSFQREKEEAAGGGGRVLKGVMRVGVLAKGLLLAGDTHTQLVMLCADKPTRTLLAKVAANLPAQLKSVAPDDSYLVAAKPDDAAILVSATADAKMAVTVTLTSPVVREQLIAPPPDAANTTTSSMTSSADGAGAGAGLAAPDLLDTAKCLESLAALRHAKWFQARVNGLQSCVMVIRVLRDLCIRNPTWAPLNSWAMELLAEKVVSSAGRPISVSVALRRIMEALASGLLLQPHGPGLLDPCEKEPTDAAAAALTAQQREDITASAQHALRLIAFRQMHKVLGMEMLQPPAKWGGVGGQRGFARKRRRDNSTGEGNDSEGTLSILLQLLWTHPRKFIDAQSQIEPRSV</sequence>
<dbReference type="InterPro" id="IPR049402">
    <property type="entry name" value="DZF_dom_C"/>
</dbReference>
<dbReference type="PANTHER" id="PTHR45762">
    <property type="entry name" value="ZINC FINGER RNA-BINDING PROTEIN"/>
    <property type="match status" value="1"/>
</dbReference>
<dbReference type="PROSITE" id="PS51703">
    <property type="entry name" value="DZF"/>
    <property type="match status" value="1"/>
</dbReference>
<comment type="caution">
    <text evidence="3">The sequence shown here is derived from an EMBL/GenBank/DDBJ whole genome shotgun (WGS) entry which is preliminary data.</text>
</comment>
<dbReference type="SMART" id="SM00355">
    <property type="entry name" value="ZnF_C2H2"/>
    <property type="match status" value="3"/>
</dbReference>
<proteinExistence type="predicted"/>
<dbReference type="InterPro" id="IPR049401">
    <property type="entry name" value="DZF_dom_N"/>
</dbReference>
<dbReference type="EMBL" id="QKKF02026599">
    <property type="protein sequence ID" value="RZF36328.1"/>
    <property type="molecule type" value="Genomic_DNA"/>
</dbReference>
<dbReference type="OrthoDB" id="8898434at2759"/>
<dbReference type="GO" id="GO:0008270">
    <property type="term" value="F:zinc ion binding"/>
    <property type="evidence" value="ECO:0007669"/>
    <property type="project" value="InterPro"/>
</dbReference>
<dbReference type="SMART" id="SM00451">
    <property type="entry name" value="ZnF_U1"/>
    <property type="match status" value="3"/>
</dbReference>
<dbReference type="Pfam" id="PF20965">
    <property type="entry name" value="DZF_C"/>
    <property type="match status" value="1"/>
</dbReference>
<accession>A0A482WS89</accession>
<dbReference type="Gene3D" id="3.30.160.60">
    <property type="entry name" value="Classic Zinc Finger"/>
    <property type="match status" value="3"/>
</dbReference>
<dbReference type="FunFam" id="1.10.1410.40:FF:000001">
    <property type="entry name" value="interleukin enhancer-binding factor 3 isoform X1"/>
    <property type="match status" value="1"/>
</dbReference>
<dbReference type="Gene3D" id="1.10.1410.40">
    <property type="match status" value="1"/>
</dbReference>
<protein>
    <recommendedName>
        <fullName evidence="2">DZF domain-containing protein</fullName>
    </recommendedName>
</protein>
<evidence type="ECO:0000259" key="2">
    <source>
        <dbReference type="PROSITE" id="PS51703"/>
    </source>
</evidence>
<dbReference type="SMART" id="SM00572">
    <property type="entry name" value="DZF"/>
    <property type="match status" value="1"/>
</dbReference>
<dbReference type="GO" id="GO:0003727">
    <property type="term" value="F:single-stranded RNA binding"/>
    <property type="evidence" value="ECO:0007669"/>
    <property type="project" value="TreeGrafter"/>
</dbReference>
<evidence type="ECO:0000313" key="3">
    <source>
        <dbReference type="EMBL" id="RZF36328.1"/>
    </source>
</evidence>
<dbReference type="Pfam" id="PF12874">
    <property type="entry name" value="zf-met"/>
    <property type="match status" value="3"/>
</dbReference>
<evidence type="ECO:0000313" key="4">
    <source>
        <dbReference type="Proteomes" id="UP000291343"/>
    </source>
</evidence>
<dbReference type="FunFam" id="3.30.160.60:FF:000210">
    <property type="entry name" value="Zinc finger RNA-binding protein 2"/>
    <property type="match status" value="1"/>
</dbReference>
<feature type="compositionally biased region" description="Gly residues" evidence="1">
    <location>
        <begin position="792"/>
        <end position="801"/>
    </location>
</feature>
<reference evidence="3 4" key="1">
    <citation type="journal article" date="2017" name="Gigascience">
        <title>Genome sequence of the small brown planthopper, Laodelphax striatellus.</title>
        <authorList>
            <person name="Zhu J."/>
            <person name="Jiang F."/>
            <person name="Wang X."/>
            <person name="Yang P."/>
            <person name="Bao Y."/>
            <person name="Zhao W."/>
            <person name="Wang W."/>
            <person name="Lu H."/>
            <person name="Wang Q."/>
            <person name="Cui N."/>
            <person name="Li J."/>
            <person name="Chen X."/>
            <person name="Luo L."/>
            <person name="Yu J."/>
            <person name="Kang L."/>
            <person name="Cui F."/>
        </authorList>
    </citation>
    <scope>NUCLEOTIDE SEQUENCE [LARGE SCALE GENOMIC DNA]</scope>
    <source>
        <strain evidence="3">Lst14</strain>
    </source>
</reference>
<dbReference type="SUPFAM" id="SSF57667">
    <property type="entry name" value="beta-beta-alpha zinc fingers"/>
    <property type="match status" value="3"/>
</dbReference>
<dbReference type="InterPro" id="IPR006561">
    <property type="entry name" value="DZF_dom"/>
</dbReference>
<gene>
    <name evidence="3" type="ORF">LSTR_LSTR006592</name>
</gene>
<dbReference type="GO" id="GO:0071011">
    <property type="term" value="C:precatalytic spliceosome"/>
    <property type="evidence" value="ECO:0007669"/>
    <property type="project" value="TreeGrafter"/>
</dbReference>
<feature type="compositionally biased region" description="Gly residues" evidence="1">
    <location>
        <begin position="388"/>
        <end position="400"/>
    </location>
</feature>
<feature type="region of interest" description="Disordered" evidence="1">
    <location>
        <begin position="936"/>
        <end position="955"/>
    </location>
</feature>
<dbReference type="InterPro" id="IPR003604">
    <property type="entry name" value="Matrin/U1-like-C_Znf_C2H2"/>
</dbReference>
<dbReference type="PROSITE" id="PS00028">
    <property type="entry name" value="ZINC_FINGER_C2H2_1"/>
    <property type="match status" value="1"/>
</dbReference>
<dbReference type="Gene3D" id="3.30.460.10">
    <property type="entry name" value="Beta Polymerase, domain 2"/>
    <property type="match status" value="1"/>
</dbReference>
<dbReference type="Pfam" id="PF07528">
    <property type="entry name" value="DZF_N"/>
    <property type="match status" value="1"/>
</dbReference>
<feature type="compositionally biased region" description="Low complexity" evidence="1">
    <location>
        <begin position="490"/>
        <end position="522"/>
    </location>
</feature>
<dbReference type="InterPro" id="IPR013087">
    <property type="entry name" value="Znf_C2H2_type"/>
</dbReference>